<organism evidence="3">
    <name type="scientific">Aedes albopictus</name>
    <name type="common">Asian tiger mosquito</name>
    <name type="synonym">Stegomyia albopicta</name>
    <dbReference type="NCBI Taxonomy" id="7160"/>
    <lineage>
        <taxon>Eukaryota</taxon>
        <taxon>Metazoa</taxon>
        <taxon>Ecdysozoa</taxon>
        <taxon>Arthropoda</taxon>
        <taxon>Hexapoda</taxon>
        <taxon>Insecta</taxon>
        <taxon>Pterygota</taxon>
        <taxon>Neoptera</taxon>
        <taxon>Endopterygota</taxon>
        <taxon>Diptera</taxon>
        <taxon>Nematocera</taxon>
        <taxon>Culicoidea</taxon>
        <taxon>Culicidae</taxon>
        <taxon>Culicinae</taxon>
        <taxon>Aedini</taxon>
        <taxon>Aedes</taxon>
        <taxon>Stegomyia</taxon>
    </lineage>
</organism>
<evidence type="ECO:0000256" key="1">
    <source>
        <dbReference type="PROSITE-ProRule" id="PRU00042"/>
    </source>
</evidence>
<dbReference type="EMBL" id="GAPW01004472">
    <property type="protein sequence ID" value="JAC09126.1"/>
    <property type="molecule type" value="mRNA"/>
</dbReference>
<keyword evidence="1" id="KW-0862">Zinc</keyword>
<dbReference type="PROSITE" id="PS00028">
    <property type="entry name" value="ZINC_FINGER_C2H2_1"/>
    <property type="match status" value="2"/>
</dbReference>
<dbReference type="InterPro" id="IPR013087">
    <property type="entry name" value="Znf_C2H2_type"/>
</dbReference>
<reference evidence="3" key="1">
    <citation type="journal article" date="2014" name="PLoS Negl. Trop. Dis.">
        <title>Identification and characterization of seminal fluid proteins in the Asian tiger mosquito, Aedes albopictus.</title>
        <authorList>
            <person name="Boes K.E."/>
            <person name="Ribeiro J.M."/>
            <person name="Wong A."/>
            <person name="Harrington L.C."/>
            <person name="Wolfner M.F."/>
            <person name="Sirot L.K."/>
        </authorList>
    </citation>
    <scope>NUCLEOTIDE SEQUENCE</scope>
    <source>
        <tissue evidence="3">Reproductive organs</tissue>
    </source>
</reference>
<dbReference type="GO" id="GO:0008270">
    <property type="term" value="F:zinc ion binding"/>
    <property type="evidence" value="ECO:0007669"/>
    <property type="project" value="UniProtKB-KW"/>
</dbReference>
<name>A0A023EJF7_AEDAL</name>
<dbReference type="VEuPathDB" id="VectorBase:AALC636_023052"/>
<protein>
    <recommendedName>
        <fullName evidence="2">C2H2-type domain-containing protein</fullName>
    </recommendedName>
</protein>
<dbReference type="SMART" id="SM00355">
    <property type="entry name" value="ZnF_C2H2"/>
    <property type="match status" value="3"/>
</dbReference>
<sequence>MEFAVEETALHGLQLQADDQTLFTISDLDPMEQFLGDSPVPDTDKDESQSSNQKQCRSYKVGKKTFYECLTCGESFEKYTAYRWHRLKIHIGTDLICPHCSKKVWKQSLFESHTAKCALKKFPCEFCTRKYATKEAVLYHTKESHKNEIVKLHVKRECTVCDETFVDSGRTFRTYENLVHDHSVQCTLCTMTFVDDDELTTHHDF</sequence>
<dbReference type="AlphaFoldDB" id="A0A023EJF7"/>
<dbReference type="Pfam" id="PF00096">
    <property type="entry name" value="zf-C2H2"/>
    <property type="match status" value="1"/>
</dbReference>
<evidence type="ECO:0000259" key="2">
    <source>
        <dbReference type="PROSITE" id="PS50157"/>
    </source>
</evidence>
<feature type="domain" description="C2H2-type" evidence="2">
    <location>
        <begin position="67"/>
        <end position="95"/>
    </location>
</feature>
<dbReference type="VEuPathDB" id="VectorBase:AALF019692"/>
<proteinExistence type="evidence at transcript level"/>
<keyword evidence="1" id="KW-0863">Zinc-finger</keyword>
<feature type="domain" description="C2H2-type" evidence="2">
    <location>
        <begin position="122"/>
        <end position="148"/>
    </location>
</feature>
<keyword evidence="1" id="KW-0479">Metal-binding</keyword>
<accession>A0A023EJF7</accession>
<dbReference type="PROSITE" id="PS50157">
    <property type="entry name" value="ZINC_FINGER_C2H2_2"/>
    <property type="match status" value="2"/>
</dbReference>
<dbReference type="Gene3D" id="3.30.160.60">
    <property type="entry name" value="Classic Zinc Finger"/>
    <property type="match status" value="1"/>
</dbReference>
<evidence type="ECO:0000313" key="3">
    <source>
        <dbReference type="EMBL" id="JAC09126.1"/>
    </source>
</evidence>
<dbReference type="VEuPathDB" id="VectorBase:AALFPA_051878"/>